<keyword evidence="5" id="KW-0675">Receptor</keyword>
<dbReference type="Proteomes" id="UP000827092">
    <property type="component" value="Unassembled WGS sequence"/>
</dbReference>
<feature type="transmembrane region" description="Helical" evidence="6">
    <location>
        <begin position="324"/>
        <end position="344"/>
    </location>
</feature>
<dbReference type="PANTHER" id="PTHR21421:SF29">
    <property type="entry name" value="GUSTATORY RECEPTOR 5A FOR TREHALOSE-RELATED"/>
    <property type="match status" value="1"/>
</dbReference>
<evidence type="ECO:0000256" key="6">
    <source>
        <dbReference type="SAM" id="Phobius"/>
    </source>
</evidence>
<evidence type="ECO:0000256" key="5">
    <source>
        <dbReference type="ARBA" id="ARBA00023170"/>
    </source>
</evidence>
<protein>
    <recommendedName>
        <fullName evidence="9">Gustatory receptor</fullName>
    </recommendedName>
</protein>
<name>A0AAV6VX44_9ARAC</name>
<evidence type="ECO:0000256" key="2">
    <source>
        <dbReference type="ARBA" id="ARBA00022692"/>
    </source>
</evidence>
<dbReference type="PANTHER" id="PTHR21421">
    <property type="entry name" value="GUSTATORY RECEPTOR"/>
    <property type="match status" value="1"/>
</dbReference>
<dbReference type="EMBL" id="JAFNEN010000020">
    <property type="protein sequence ID" value="KAG8200066.1"/>
    <property type="molecule type" value="Genomic_DNA"/>
</dbReference>
<evidence type="ECO:0000256" key="1">
    <source>
        <dbReference type="ARBA" id="ARBA00004141"/>
    </source>
</evidence>
<comment type="subcellular location">
    <subcellularLocation>
        <location evidence="1">Membrane</location>
        <topology evidence="1">Multi-pass membrane protein</topology>
    </subcellularLocation>
</comment>
<evidence type="ECO:0000313" key="7">
    <source>
        <dbReference type="EMBL" id="KAG8200066.1"/>
    </source>
</evidence>
<feature type="transmembrane region" description="Helical" evidence="6">
    <location>
        <begin position="79"/>
        <end position="99"/>
    </location>
</feature>
<evidence type="ECO:0008006" key="9">
    <source>
        <dbReference type="Google" id="ProtNLM"/>
    </source>
</evidence>
<gene>
    <name evidence="7" type="ORF">JTE90_001923</name>
</gene>
<comment type="caution">
    <text evidence="7">The sequence shown here is derived from an EMBL/GenBank/DDBJ whole genome shotgun (WGS) entry which is preliminary data.</text>
</comment>
<dbReference type="GO" id="GO:0051606">
    <property type="term" value="P:detection of stimulus"/>
    <property type="evidence" value="ECO:0007669"/>
    <property type="project" value="UniProtKB-ARBA"/>
</dbReference>
<feature type="transmembrane region" description="Helical" evidence="6">
    <location>
        <begin position="105"/>
        <end position="124"/>
    </location>
</feature>
<reference evidence="7 8" key="1">
    <citation type="journal article" date="2022" name="Nat. Ecol. Evol.">
        <title>A masculinizing supergene underlies an exaggerated male reproductive morph in a spider.</title>
        <authorList>
            <person name="Hendrickx F."/>
            <person name="De Corte Z."/>
            <person name="Sonet G."/>
            <person name="Van Belleghem S.M."/>
            <person name="Kostlbacher S."/>
            <person name="Vangestel C."/>
        </authorList>
    </citation>
    <scope>NUCLEOTIDE SEQUENCE [LARGE SCALE GENOMIC DNA]</scope>
    <source>
        <strain evidence="7">W744_W776</strain>
    </source>
</reference>
<evidence type="ECO:0000256" key="3">
    <source>
        <dbReference type="ARBA" id="ARBA00022989"/>
    </source>
</evidence>
<dbReference type="GO" id="GO:0038023">
    <property type="term" value="F:signaling receptor activity"/>
    <property type="evidence" value="ECO:0007669"/>
    <property type="project" value="UniProtKB-ARBA"/>
</dbReference>
<evidence type="ECO:0000313" key="8">
    <source>
        <dbReference type="Proteomes" id="UP000827092"/>
    </source>
</evidence>
<feature type="transmembrane region" description="Helical" evidence="6">
    <location>
        <begin position="154"/>
        <end position="172"/>
    </location>
</feature>
<feature type="transmembrane region" description="Helical" evidence="6">
    <location>
        <begin position="391"/>
        <end position="409"/>
    </location>
</feature>
<dbReference type="AlphaFoldDB" id="A0AAV6VX44"/>
<keyword evidence="3 6" id="KW-1133">Transmembrane helix</keyword>
<keyword evidence="8" id="KW-1185">Reference proteome</keyword>
<feature type="transmembrane region" description="Helical" evidence="6">
    <location>
        <begin position="218"/>
        <end position="238"/>
    </location>
</feature>
<keyword evidence="2 6" id="KW-0812">Transmembrane</keyword>
<evidence type="ECO:0000256" key="4">
    <source>
        <dbReference type="ARBA" id="ARBA00023136"/>
    </source>
</evidence>
<dbReference type="GO" id="GO:0007606">
    <property type="term" value="P:sensory perception of chemical stimulus"/>
    <property type="evidence" value="ECO:0007669"/>
    <property type="project" value="TreeGrafter"/>
</dbReference>
<sequence length="415" mass="47769">MQYVTVIPRTEEERKVSIKSLEDFQTSYHVNKNMEGRILPDLSPSFRLLYLFGTFSMDRELSKKYSQCCRFFIQVIENIINAFWIYVFVASALSTISIARQMQTSFTLCLMNVITVIIRFIFYWKKHKIRSTVRAIEQFYDSVTDEEYKPLKNILTVMSFACIISACTMGMICAEHLRVAGTFDQFANDFVFGFNFTNYKANMYFHIFSKTIFTTTIFYHHFLPVSMCIFICSVYVAFKRAITAFSRRINSDILRRIIDIDFFASSYKTMLEVLQRVEDLLSACTFFMYGCLLANQLCVITQIIAGAGQPAQPTSVLMEVSLSIKNVVIFYSITLIGASISQEMDNVRTQIKQLPVESSRDFEKLSLMIQGVCSSPATLTAWKMFCLKRSLILTTGSVMITYSMLLLQFSQQNRG</sequence>
<organism evidence="7 8">
    <name type="scientific">Oedothorax gibbosus</name>
    <dbReference type="NCBI Taxonomy" id="931172"/>
    <lineage>
        <taxon>Eukaryota</taxon>
        <taxon>Metazoa</taxon>
        <taxon>Ecdysozoa</taxon>
        <taxon>Arthropoda</taxon>
        <taxon>Chelicerata</taxon>
        <taxon>Arachnida</taxon>
        <taxon>Araneae</taxon>
        <taxon>Araneomorphae</taxon>
        <taxon>Entelegynae</taxon>
        <taxon>Araneoidea</taxon>
        <taxon>Linyphiidae</taxon>
        <taxon>Erigoninae</taxon>
        <taxon>Oedothorax</taxon>
    </lineage>
</organism>
<accession>A0AAV6VX44</accession>
<feature type="transmembrane region" description="Helical" evidence="6">
    <location>
        <begin position="280"/>
        <end position="304"/>
    </location>
</feature>
<proteinExistence type="predicted"/>
<keyword evidence="4 6" id="KW-0472">Membrane</keyword>
<dbReference type="GO" id="GO:0016020">
    <property type="term" value="C:membrane"/>
    <property type="evidence" value="ECO:0007669"/>
    <property type="project" value="UniProtKB-SubCell"/>
</dbReference>